<sequence length="40" mass="4263">MKGGPAACGHKVVGHDFLVSCISSDLSDDDVKRMKTELNT</sequence>
<name>A0AA88JFZ5_FICCA</name>
<protein>
    <submittedName>
        <fullName evidence="1">Uncharacterized protein</fullName>
    </submittedName>
</protein>
<accession>A0AA88JFZ5</accession>
<dbReference type="EMBL" id="BTGU01001173">
    <property type="protein sequence ID" value="GMN70521.1"/>
    <property type="molecule type" value="Genomic_DNA"/>
</dbReference>
<reference evidence="1" key="1">
    <citation type="submission" date="2023-07" db="EMBL/GenBank/DDBJ databases">
        <title>draft genome sequence of fig (Ficus carica).</title>
        <authorList>
            <person name="Takahashi T."/>
            <person name="Nishimura K."/>
        </authorList>
    </citation>
    <scope>NUCLEOTIDE SEQUENCE</scope>
</reference>
<dbReference type="EMBL" id="BTGU01001176">
    <property type="protein sequence ID" value="GMN70545.1"/>
    <property type="molecule type" value="Genomic_DNA"/>
</dbReference>
<organism evidence="1 5">
    <name type="scientific">Ficus carica</name>
    <name type="common">Common fig</name>
    <dbReference type="NCBI Taxonomy" id="3494"/>
    <lineage>
        <taxon>Eukaryota</taxon>
        <taxon>Viridiplantae</taxon>
        <taxon>Streptophyta</taxon>
        <taxon>Embryophyta</taxon>
        <taxon>Tracheophyta</taxon>
        <taxon>Spermatophyta</taxon>
        <taxon>Magnoliopsida</taxon>
        <taxon>eudicotyledons</taxon>
        <taxon>Gunneridae</taxon>
        <taxon>Pentapetalae</taxon>
        <taxon>rosids</taxon>
        <taxon>fabids</taxon>
        <taxon>Rosales</taxon>
        <taxon>Moraceae</taxon>
        <taxon>Ficeae</taxon>
        <taxon>Ficus</taxon>
    </lineage>
</organism>
<comment type="caution">
    <text evidence="1">The sequence shown here is derived from an EMBL/GenBank/DDBJ whole genome shotgun (WGS) entry which is preliminary data.</text>
</comment>
<gene>
    <name evidence="1" type="ORF">TIFTF001_039566</name>
    <name evidence="2" type="ORF">TIFTF001_039570</name>
    <name evidence="3" type="ORF">TIFTF001_039578</name>
    <name evidence="4" type="ORF">TIFTF001_039590</name>
</gene>
<evidence type="ECO:0000313" key="2">
    <source>
        <dbReference type="EMBL" id="GMN70528.1"/>
    </source>
</evidence>
<dbReference type="EMBL" id="BTGU01001175">
    <property type="protein sequence ID" value="GMN70536.1"/>
    <property type="molecule type" value="Genomic_DNA"/>
</dbReference>
<proteinExistence type="predicted"/>
<dbReference type="EMBL" id="BTGU01001174">
    <property type="protein sequence ID" value="GMN70528.1"/>
    <property type="molecule type" value="Genomic_DNA"/>
</dbReference>
<evidence type="ECO:0000313" key="3">
    <source>
        <dbReference type="EMBL" id="GMN70536.1"/>
    </source>
</evidence>
<evidence type="ECO:0000313" key="1">
    <source>
        <dbReference type="EMBL" id="GMN70521.1"/>
    </source>
</evidence>
<dbReference type="Proteomes" id="UP001187192">
    <property type="component" value="Unassembled WGS sequence"/>
</dbReference>
<dbReference type="AlphaFoldDB" id="A0AA88JFZ5"/>
<evidence type="ECO:0000313" key="5">
    <source>
        <dbReference type="Proteomes" id="UP001187192"/>
    </source>
</evidence>
<keyword evidence="5" id="KW-1185">Reference proteome</keyword>
<evidence type="ECO:0000313" key="4">
    <source>
        <dbReference type="EMBL" id="GMN70545.1"/>
    </source>
</evidence>